<dbReference type="InterPro" id="IPR053181">
    <property type="entry name" value="EcdB-like_regulator"/>
</dbReference>
<evidence type="ECO:0000256" key="1">
    <source>
        <dbReference type="ARBA" id="ARBA00023242"/>
    </source>
</evidence>
<comment type="caution">
    <text evidence="4">The sequence shown here is derived from an EMBL/GenBank/DDBJ whole genome shotgun (WGS) entry which is preliminary data.</text>
</comment>
<feature type="domain" description="Zn(2)-C6 fungal-type" evidence="3">
    <location>
        <begin position="276"/>
        <end position="305"/>
    </location>
</feature>
<dbReference type="SUPFAM" id="SSF57701">
    <property type="entry name" value="Zn2/Cys6 DNA-binding domain"/>
    <property type="match status" value="1"/>
</dbReference>
<dbReference type="InterPro" id="IPR001138">
    <property type="entry name" value="Zn2Cys6_DnaBD"/>
</dbReference>
<dbReference type="PANTHER" id="PTHR47785:SF4">
    <property type="entry name" value="ZN(II)2CYS6 TRANSCRIPTION FACTOR (EUROFUNG)"/>
    <property type="match status" value="1"/>
</dbReference>
<feature type="compositionally biased region" description="Basic and acidic residues" evidence="2">
    <location>
        <begin position="141"/>
        <end position="153"/>
    </location>
</feature>
<feature type="compositionally biased region" description="Basic and acidic residues" evidence="2">
    <location>
        <begin position="86"/>
        <end position="97"/>
    </location>
</feature>
<dbReference type="Pfam" id="PF00172">
    <property type="entry name" value="Zn_clus"/>
    <property type="match status" value="1"/>
</dbReference>
<dbReference type="InterPro" id="IPR036864">
    <property type="entry name" value="Zn2-C6_fun-type_DNA-bd_sf"/>
</dbReference>
<dbReference type="Proteomes" id="UP000233524">
    <property type="component" value="Unassembled WGS sequence"/>
</dbReference>
<feature type="region of interest" description="Disordered" evidence="2">
    <location>
        <begin position="678"/>
        <end position="745"/>
    </location>
</feature>
<dbReference type="InParanoid" id="A0A2N3N5G9"/>
<dbReference type="PANTHER" id="PTHR47785">
    <property type="entry name" value="ZN(II)2CYS6 TRANSCRIPTION FACTOR (EUROFUNG)-RELATED-RELATED"/>
    <property type="match status" value="1"/>
</dbReference>
<feature type="compositionally biased region" description="Pro residues" evidence="2">
    <location>
        <begin position="45"/>
        <end position="72"/>
    </location>
</feature>
<evidence type="ECO:0000313" key="4">
    <source>
        <dbReference type="EMBL" id="PKS07675.1"/>
    </source>
</evidence>
<organism evidence="4 5">
    <name type="scientific">Lomentospora prolificans</name>
    <dbReference type="NCBI Taxonomy" id="41688"/>
    <lineage>
        <taxon>Eukaryota</taxon>
        <taxon>Fungi</taxon>
        <taxon>Dikarya</taxon>
        <taxon>Ascomycota</taxon>
        <taxon>Pezizomycotina</taxon>
        <taxon>Sordariomycetes</taxon>
        <taxon>Hypocreomycetidae</taxon>
        <taxon>Microascales</taxon>
        <taxon>Microascaceae</taxon>
        <taxon>Lomentospora</taxon>
    </lineage>
</organism>
<accession>A0A2N3N5G9</accession>
<dbReference type="PROSITE" id="PS50048">
    <property type="entry name" value="ZN2_CY6_FUNGAL_2"/>
    <property type="match status" value="1"/>
</dbReference>
<sequence length="1205" mass="132760">MDSGQLDSNKRPRLSMSSWGPGAPHGPVSLPHPAQAPLPSGVQHPAPPGQYQPHYPPRNPESHPPPPPPPTQVSPLHPHRPGQHPPHPDDRRHHEQEPYSSLQDFRQPPPSPAQVAPPQGHPPPHGPPPNVFPPPYPVRDPAIKKDPADEHIAPPRRPQSTGNIAEPPPVGAHPAAPPPLMNSGPHQPPPPQASTPGGPPAPYGDDPRARHMSYDAGPPMPGTPGAYGRPGPAYPPPPPPQMQHQQPYDSMYPNEPYYNVSYTTTAKRKATRASQACDSCRALKAKCDETKPCKNCREKNVECKYREPAPKATDKAQADILEGVAAIQATLKLLVSKHTNMDRRVNKIERALSQIYPQLDLKTENETVGSEKHEFEPVDAGDDVKPIASGDEISIDGEPKPSFGYSSTNPGYNMPDEEMEPDPGPVLPPGELSIPTNHTTGAGHLLNWPCINAMVQRVLVRENLRFPAEFPIREEEQRGILRVYGRGEGRDPIPRDRDVRAEHGTTDIPEDVSHSDMSSPVPGDASGHIGGFSPVNISEYSSSNPRTPVLTPSGVPDFSEQKVWMYVRSFEENILNMHPIILPKDLRAMVQIFLNSIPKPPPKPTTPAQVAKFVQPSPQSTVVETIGSKRKRSPAMDAPDTPQIQFRTGRPARTINNAVVLTVLALGKICLQRDHVPDVVHDYPSPRSNYSKKNGYPGSPGHASSPEAYTPTYSSGMASPKDSERPSLSRRQSFQGPKCGYQPRRNYDTIPGLEYFAIATDIIGNQLGGNTMNHVYAGIFAGLFHGQLGRVVESHAYIAHACNVLMNIMRPSLKRLSVIKDTRSLIRSNRDNQLIFAFWTCLQLESDIVAEIPRHQSGILAQEEHLPYPNPYFWQQQDPQANVLQDSVLTSYMAQLYLRKHLNQIHRMLYGSEGAAASVDLAQVNEAQARVADMTWVGPMYRFNEDDPPATDILSARLRAKYWGAQVITYRPCIKQILDRSHELRSEPDPSLLYAPYEELPLHIVQKVQEIPTEVWAHARKGIRSLIESTQAFHGLGDKRPIITNVFGTAHAQWGNLVVLSACYCDPFLRQELDEAKLKDLFLKTIAFFGKVVGHTSALAFDKRLLEGLYRELFEVHGNPNMSFSSGASGQTPIAIPSGQEQDTVMAPVQTPESLSNPAQMSTGEIIPTTEPHLPMQTPGMRQGHMTTAPMEPGMMPPPPHPAMM</sequence>
<dbReference type="EMBL" id="NLAX01000701">
    <property type="protein sequence ID" value="PKS07675.1"/>
    <property type="molecule type" value="Genomic_DNA"/>
</dbReference>
<feature type="region of interest" description="Disordered" evidence="2">
    <location>
        <begin position="1152"/>
        <end position="1173"/>
    </location>
</feature>
<feature type="compositionally biased region" description="Polar residues" evidence="2">
    <location>
        <begin position="1152"/>
        <end position="1163"/>
    </location>
</feature>
<name>A0A2N3N5G9_9PEZI</name>
<dbReference type="Gene3D" id="4.10.240.10">
    <property type="entry name" value="Zn(2)-C6 fungal-type DNA-binding domain"/>
    <property type="match status" value="1"/>
</dbReference>
<keyword evidence="1" id="KW-0539">Nucleus</keyword>
<dbReference type="STRING" id="41688.A0A2N3N5G9"/>
<evidence type="ECO:0000313" key="5">
    <source>
        <dbReference type="Proteomes" id="UP000233524"/>
    </source>
</evidence>
<feature type="compositionally biased region" description="Pro residues" evidence="2">
    <location>
        <begin position="119"/>
        <end position="138"/>
    </location>
</feature>
<evidence type="ECO:0000259" key="3">
    <source>
        <dbReference type="PROSITE" id="PS50048"/>
    </source>
</evidence>
<protein>
    <recommendedName>
        <fullName evidence="3">Zn(2)-C6 fungal-type domain-containing protein</fullName>
    </recommendedName>
</protein>
<reference evidence="4 5" key="1">
    <citation type="journal article" date="2017" name="G3 (Bethesda)">
        <title>First Draft Genome Sequence of the Pathogenic Fungus Lomentospora prolificans (Formerly Scedosporium prolificans).</title>
        <authorList>
            <person name="Luo R."/>
            <person name="Zimin A."/>
            <person name="Workman R."/>
            <person name="Fan Y."/>
            <person name="Pertea G."/>
            <person name="Grossman N."/>
            <person name="Wear M.P."/>
            <person name="Jia B."/>
            <person name="Miller H."/>
            <person name="Casadevall A."/>
            <person name="Timp W."/>
            <person name="Zhang S.X."/>
            <person name="Salzberg S.L."/>
        </authorList>
    </citation>
    <scope>NUCLEOTIDE SEQUENCE [LARGE SCALE GENOMIC DNA]</scope>
    <source>
        <strain evidence="4 5">JHH-5317</strain>
    </source>
</reference>
<dbReference type="AlphaFoldDB" id="A0A2N3N5G9"/>
<dbReference type="GO" id="GO:0008270">
    <property type="term" value="F:zinc ion binding"/>
    <property type="evidence" value="ECO:0007669"/>
    <property type="project" value="InterPro"/>
</dbReference>
<dbReference type="SMART" id="SM00066">
    <property type="entry name" value="GAL4"/>
    <property type="match status" value="1"/>
</dbReference>
<keyword evidence="5" id="KW-1185">Reference proteome</keyword>
<feature type="region of interest" description="Disordered" evidence="2">
    <location>
        <begin position="366"/>
        <end position="432"/>
    </location>
</feature>
<feature type="region of interest" description="Disordered" evidence="2">
    <location>
        <begin position="1"/>
        <end position="255"/>
    </location>
</feature>
<evidence type="ECO:0000256" key="2">
    <source>
        <dbReference type="SAM" id="MobiDB-lite"/>
    </source>
</evidence>
<dbReference type="OrthoDB" id="5244761at2759"/>
<dbReference type="GO" id="GO:0000981">
    <property type="term" value="F:DNA-binding transcription factor activity, RNA polymerase II-specific"/>
    <property type="evidence" value="ECO:0007669"/>
    <property type="project" value="InterPro"/>
</dbReference>
<feature type="compositionally biased region" description="Basic and acidic residues" evidence="2">
    <location>
        <begin position="366"/>
        <end position="376"/>
    </location>
</feature>
<gene>
    <name evidence="4" type="ORF">jhhlp_006283</name>
</gene>
<feature type="region of interest" description="Disordered" evidence="2">
    <location>
        <begin position="487"/>
        <end position="524"/>
    </location>
</feature>
<feature type="region of interest" description="Disordered" evidence="2">
    <location>
        <begin position="628"/>
        <end position="649"/>
    </location>
</feature>
<feature type="compositionally biased region" description="Pro residues" evidence="2">
    <location>
        <begin position="232"/>
        <end position="241"/>
    </location>
</feature>
<feature type="compositionally biased region" description="Pro residues" evidence="2">
    <location>
        <begin position="166"/>
        <end position="202"/>
    </location>
</feature>
<feature type="compositionally biased region" description="Basic and acidic residues" evidence="2">
    <location>
        <begin position="487"/>
        <end position="505"/>
    </location>
</feature>
<dbReference type="VEuPathDB" id="FungiDB:jhhlp_006283"/>
<proteinExistence type="predicted"/>
<dbReference type="PROSITE" id="PS00463">
    <property type="entry name" value="ZN2_CY6_FUNGAL_1"/>
    <property type="match status" value="1"/>
</dbReference>
<dbReference type="CDD" id="cd00067">
    <property type="entry name" value="GAL4"/>
    <property type="match status" value="1"/>
</dbReference>